<evidence type="ECO:0000313" key="3">
    <source>
        <dbReference type="Proteomes" id="UP000789704"/>
    </source>
</evidence>
<dbReference type="PANTHER" id="PTHR46310:SF7">
    <property type="entry name" value="AMIDASE 1"/>
    <property type="match status" value="1"/>
</dbReference>
<dbReference type="InterPro" id="IPR023631">
    <property type="entry name" value="Amidase_dom"/>
</dbReference>
<dbReference type="EC" id="3.5.99.5" evidence="2"/>
<dbReference type="Pfam" id="PF01425">
    <property type="entry name" value="Amidase"/>
    <property type="match status" value="2"/>
</dbReference>
<dbReference type="InterPro" id="IPR036928">
    <property type="entry name" value="AS_sf"/>
</dbReference>
<dbReference type="GO" id="GO:0050540">
    <property type="term" value="F:2-aminomuconate deaminase activity"/>
    <property type="evidence" value="ECO:0007669"/>
    <property type="project" value="UniProtKB-EC"/>
</dbReference>
<protein>
    <submittedName>
        <fullName evidence="2">2-amino-5-chloromuconic acid deaminase</fullName>
        <ecNumber evidence="2">3.5.99.5</ecNumber>
    </submittedName>
</protein>
<dbReference type="EMBL" id="CAJQZC010000003">
    <property type="protein sequence ID" value="CAG4894387.1"/>
    <property type="molecule type" value="Genomic_DNA"/>
</dbReference>
<proteinExistence type="predicted"/>
<dbReference type="InterPro" id="IPR020556">
    <property type="entry name" value="Amidase_CS"/>
</dbReference>
<sequence length="392" mass="41015">MSAFIPGERLRVEPTASGPLDGLRFAVKDLIDVEGVVTGGGNPDWLATHTEADAHAPAVAMLLAAGAAVDGKTITDELAYSLEGVNAHYGTPLNPRWPHALPGGSSSGSASTVASGDVDFALGTDTGGSVRVPAAFCGLWGIRPTHDAVSAAGVLPFAPLFDTVGWFARTGEMLAKVGDVLLAGTTPVGVPAGFTLCAEAFAARAANEPDDAAQLRAFALAAAEAAGSARPGETNVFDGEQAAWLHCYQQLQDDAIRTSLKAWIETTSPRFGDDIASRFARLDTLDDAEVARCRERRVDIARRIDALVADAVIVLPTTPLALLKKDSPSERIASFYRDALTMDSIAALAGLPQVTVPLADERDRPLALSLIGPRGSDRTLIALARRLFPSVE</sequence>
<keyword evidence="2" id="KW-0378">Hydrolase</keyword>
<dbReference type="AlphaFoldDB" id="A0A9N8RVU1"/>
<dbReference type="NCBIfam" id="NF006169">
    <property type="entry name" value="PRK08310.1"/>
    <property type="match status" value="1"/>
</dbReference>
<reference evidence="2" key="1">
    <citation type="submission" date="2021-04" db="EMBL/GenBank/DDBJ databases">
        <authorList>
            <person name="Vanwijnsberghe S."/>
        </authorList>
    </citation>
    <scope>NUCLEOTIDE SEQUENCE</scope>
    <source>
        <strain evidence="2">LMG 31841</strain>
    </source>
</reference>
<comment type="caution">
    <text evidence="2">The sequence shown here is derived from an EMBL/GenBank/DDBJ whole genome shotgun (WGS) entry which is preliminary data.</text>
</comment>
<dbReference type="PANTHER" id="PTHR46310">
    <property type="entry name" value="AMIDASE 1"/>
    <property type="match status" value="1"/>
</dbReference>
<feature type="domain" description="Amidase" evidence="1">
    <location>
        <begin position="257"/>
        <end position="380"/>
    </location>
</feature>
<feature type="domain" description="Amidase" evidence="1">
    <location>
        <begin position="16"/>
        <end position="181"/>
    </location>
</feature>
<evidence type="ECO:0000313" key="2">
    <source>
        <dbReference type="EMBL" id="CAG4894387.1"/>
    </source>
</evidence>
<dbReference type="SUPFAM" id="SSF75304">
    <property type="entry name" value="Amidase signature (AS) enzymes"/>
    <property type="match status" value="1"/>
</dbReference>
<dbReference type="Proteomes" id="UP000789704">
    <property type="component" value="Unassembled WGS sequence"/>
</dbReference>
<dbReference type="Gene3D" id="3.90.1300.10">
    <property type="entry name" value="Amidase signature (AS) domain"/>
    <property type="match status" value="1"/>
</dbReference>
<name>A0A9N8RVU1_9BURK</name>
<evidence type="ECO:0000259" key="1">
    <source>
        <dbReference type="Pfam" id="PF01425"/>
    </source>
</evidence>
<dbReference type="PROSITE" id="PS00571">
    <property type="entry name" value="AMIDASES"/>
    <property type="match status" value="1"/>
</dbReference>
<gene>
    <name evidence="2" type="primary">cnbH_2</name>
    <name evidence="2" type="ORF">LMG31841_01904</name>
</gene>
<accession>A0A9N8RVU1</accession>
<dbReference type="RefSeq" id="WP_228875905.1">
    <property type="nucleotide sequence ID" value="NZ_CAJQZC010000003.1"/>
</dbReference>
<keyword evidence="3" id="KW-1185">Reference proteome</keyword>
<organism evidence="2 3">
    <name type="scientific">Paraburkholderia saeva</name>
    <dbReference type="NCBI Taxonomy" id="2777537"/>
    <lineage>
        <taxon>Bacteria</taxon>
        <taxon>Pseudomonadati</taxon>
        <taxon>Pseudomonadota</taxon>
        <taxon>Betaproteobacteria</taxon>
        <taxon>Burkholderiales</taxon>
        <taxon>Burkholderiaceae</taxon>
        <taxon>Paraburkholderia</taxon>
    </lineage>
</organism>